<dbReference type="Proteomes" id="UP000824037">
    <property type="component" value="Unassembled WGS sequence"/>
</dbReference>
<evidence type="ECO:0000256" key="4">
    <source>
        <dbReference type="RuleBase" id="RU003512"/>
    </source>
</evidence>
<dbReference type="Pfam" id="PF01297">
    <property type="entry name" value="ZnuA"/>
    <property type="match status" value="1"/>
</dbReference>
<evidence type="ECO:0000256" key="6">
    <source>
        <dbReference type="SAM" id="SignalP"/>
    </source>
</evidence>
<keyword evidence="3 6" id="KW-0732">Signal</keyword>
<gene>
    <name evidence="7" type="ORF">H9815_05685</name>
</gene>
<feature type="signal peptide" evidence="6">
    <location>
        <begin position="1"/>
        <end position="24"/>
    </location>
</feature>
<evidence type="ECO:0000256" key="1">
    <source>
        <dbReference type="ARBA" id="ARBA00011028"/>
    </source>
</evidence>
<protein>
    <submittedName>
        <fullName evidence="7">Metal ABC transporter substrate-binding protein</fullName>
    </submittedName>
</protein>
<evidence type="ECO:0000256" key="5">
    <source>
        <dbReference type="SAM" id="Coils"/>
    </source>
</evidence>
<dbReference type="PROSITE" id="PS51257">
    <property type="entry name" value="PROKAR_LIPOPROTEIN"/>
    <property type="match status" value="1"/>
</dbReference>
<reference evidence="7" key="1">
    <citation type="journal article" date="2021" name="PeerJ">
        <title>Extensive microbial diversity within the chicken gut microbiome revealed by metagenomics and culture.</title>
        <authorList>
            <person name="Gilroy R."/>
            <person name="Ravi A."/>
            <person name="Getino M."/>
            <person name="Pursley I."/>
            <person name="Horton D.L."/>
            <person name="Alikhan N.F."/>
            <person name="Baker D."/>
            <person name="Gharbi K."/>
            <person name="Hall N."/>
            <person name="Watson M."/>
            <person name="Adriaenssens E.M."/>
            <person name="Foster-Nyarko E."/>
            <person name="Jarju S."/>
            <person name="Secka A."/>
            <person name="Antonio M."/>
            <person name="Oren A."/>
            <person name="Chaudhuri R.R."/>
            <person name="La Ragione R."/>
            <person name="Hildebrand F."/>
            <person name="Pallen M.J."/>
        </authorList>
    </citation>
    <scope>NUCLEOTIDE SEQUENCE</scope>
    <source>
        <strain evidence="7">ChiGjej4B4-7305</strain>
    </source>
</reference>
<dbReference type="GO" id="GO:0046872">
    <property type="term" value="F:metal ion binding"/>
    <property type="evidence" value="ECO:0007669"/>
    <property type="project" value="InterPro"/>
</dbReference>
<sequence>MTELRRPAAALVAAAGLLGVAACAPGDTSDGGISVLASFYPLVFVAEEVGGPDVEVQSLTPPGSDPHSLELSPAQIMELDQADLVVYSAGLQAAVDEAIAAQPPADEVDAMAAAGLETDSTRGGDPHFWLDPTLLAPVATEVAEHLGDADPAHAQEYEDRAAELVAELDRLDEEYAAELATCQDAVLITAHEAFGYLADRYGLRQEGIAGIDPEVEPSPARVREVGVLVRSEGVRTLYFETIASPRVTEQLADELGVDTAVLDPLESAPAEGDYLTTMTANLEALSAGLTCGD</sequence>
<feature type="chain" id="PRO_5038994310" evidence="6">
    <location>
        <begin position="25"/>
        <end position="293"/>
    </location>
</feature>
<dbReference type="SUPFAM" id="SSF53807">
    <property type="entry name" value="Helical backbone' metal receptor"/>
    <property type="match status" value="1"/>
</dbReference>
<comment type="similarity">
    <text evidence="1 4">Belongs to the bacterial solute-binding protein 9 family.</text>
</comment>
<keyword evidence="5" id="KW-0175">Coiled coil</keyword>
<organism evidence="7 8">
    <name type="scientific">Candidatus Ruania gallistercoris</name>
    <dbReference type="NCBI Taxonomy" id="2838746"/>
    <lineage>
        <taxon>Bacteria</taxon>
        <taxon>Bacillati</taxon>
        <taxon>Actinomycetota</taxon>
        <taxon>Actinomycetes</taxon>
        <taxon>Micrococcales</taxon>
        <taxon>Ruaniaceae</taxon>
        <taxon>Ruania</taxon>
    </lineage>
</organism>
<reference evidence="7" key="2">
    <citation type="submission" date="2021-04" db="EMBL/GenBank/DDBJ databases">
        <authorList>
            <person name="Gilroy R."/>
        </authorList>
    </citation>
    <scope>NUCLEOTIDE SEQUENCE</scope>
    <source>
        <strain evidence="7">ChiGjej4B4-7305</strain>
    </source>
</reference>
<dbReference type="InterPro" id="IPR006128">
    <property type="entry name" value="Lipoprotein_PsaA-like"/>
</dbReference>
<dbReference type="GO" id="GO:0030001">
    <property type="term" value="P:metal ion transport"/>
    <property type="evidence" value="ECO:0007669"/>
    <property type="project" value="InterPro"/>
</dbReference>
<accession>A0A9D2ECG9</accession>
<dbReference type="InterPro" id="IPR006127">
    <property type="entry name" value="ZnuA-like"/>
</dbReference>
<name>A0A9D2ECG9_9MICO</name>
<evidence type="ECO:0000313" key="7">
    <source>
        <dbReference type="EMBL" id="HIZ35248.1"/>
    </source>
</evidence>
<evidence type="ECO:0000256" key="2">
    <source>
        <dbReference type="ARBA" id="ARBA00022448"/>
    </source>
</evidence>
<dbReference type="PRINTS" id="PR00690">
    <property type="entry name" value="ADHESNFAMILY"/>
</dbReference>
<dbReference type="PANTHER" id="PTHR42953:SF3">
    <property type="entry name" value="HIGH-AFFINITY ZINC UPTAKE SYSTEM PROTEIN ZNUA"/>
    <property type="match status" value="1"/>
</dbReference>
<evidence type="ECO:0000256" key="3">
    <source>
        <dbReference type="ARBA" id="ARBA00022729"/>
    </source>
</evidence>
<feature type="coiled-coil region" evidence="5">
    <location>
        <begin position="154"/>
        <end position="181"/>
    </location>
</feature>
<dbReference type="AlphaFoldDB" id="A0A9D2ECG9"/>
<comment type="caution">
    <text evidence="7">The sequence shown here is derived from an EMBL/GenBank/DDBJ whole genome shotgun (WGS) entry which is preliminary data.</text>
</comment>
<dbReference type="InterPro" id="IPR050492">
    <property type="entry name" value="Bact_metal-bind_prot9"/>
</dbReference>
<keyword evidence="2 4" id="KW-0813">Transport</keyword>
<dbReference type="EMBL" id="DXBY01000090">
    <property type="protein sequence ID" value="HIZ35248.1"/>
    <property type="molecule type" value="Genomic_DNA"/>
</dbReference>
<dbReference type="Gene3D" id="3.40.50.1980">
    <property type="entry name" value="Nitrogenase molybdenum iron protein domain"/>
    <property type="match status" value="2"/>
</dbReference>
<proteinExistence type="inferred from homology"/>
<dbReference type="GO" id="GO:0007155">
    <property type="term" value="P:cell adhesion"/>
    <property type="evidence" value="ECO:0007669"/>
    <property type="project" value="InterPro"/>
</dbReference>
<dbReference type="PANTHER" id="PTHR42953">
    <property type="entry name" value="HIGH-AFFINITY ZINC UPTAKE SYSTEM PROTEIN ZNUA-RELATED"/>
    <property type="match status" value="1"/>
</dbReference>
<evidence type="ECO:0000313" key="8">
    <source>
        <dbReference type="Proteomes" id="UP000824037"/>
    </source>
</evidence>